<dbReference type="AlphaFoldDB" id="A0A078MB53"/>
<gene>
    <name evidence="1" type="ORF">BN1050_01072</name>
</gene>
<dbReference type="HOGENOM" id="CLU_134237_0_0_9"/>
<protein>
    <submittedName>
        <fullName evidence="1">Uncharacterized protein</fullName>
    </submittedName>
</protein>
<organism evidence="1">
    <name type="scientific">Metalysinibacillus saudimassiliensis</name>
    <dbReference type="NCBI Taxonomy" id="1461583"/>
    <lineage>
        <taxon>Bacteria</taxon>
        <taxon>Bacillati</taxon>
        <taxon>Bacillota</taxon>
        <taxon>Bacilli</taxon>
        <taxon>Bacillales</taxon>
        <taxon>Caryophanaceae</taxon>
        <taxon>Metalysinibacillus</taxon>
    </lineage>
</organism>
<reference evidence="1" key="1">
    <citation type="submission" date="2014-07" db="EMBL/GenBank/DDBJ databases">
        <authorList>
            <person name="Urmite Genomes Urmite Genomes"/>
        </authorList>
    </citation>
    <scope>NUCLEOTIDE SEQUENCE</scope>
    <source>
        <strain evidence="1">13S34_air</strain>
    </source>
</reference>
<dbReference type="EMBL" id="LN483074">
    <property type="protein sequence ID" value="CEA01926.1"/>
    <property type="molecule type" value="Genomic_DNA"/>
</dbReference>
<dbReference type="PATRIC" id="fig|1461583.4.peg.1034"/>
<evidence type="ECO:0000313" key="1">
    <source>
        <dbReference type="EMBL" id="CEA01926.1"/>
    </source>
</evidence>
<accession>A0A078MB53</accession>
<name>A0A078MB53_9BACL</name>
<proteinExistence type="predicted"/>
<sequence>MLGGLTIISNDEAIRSLTSTYNKLAKAYDTMTAKGAPTTLVKKRRDAIKVAIACLMGNEVSEAQASCEVLQSLVPAITTQLAKAKRGSAQHTLNARRLVALQLAIAKLN</sequence>